<dbReference type="Proteomes" id="UP001054837">
    <property type="component" value="Unassembled WGS sequence"/>
</dbReference>
<gene>
    <name evidence="1" type="ORF">CDAR_622471</name>
</gene>
<dbReference type="AlphaFoldDB" id="A0AAV4N9E8"/>
<comment type="caution">
    <text evidence="1">The sequence shown here is derived from an EMBL/GenBank/DDBJ whole genome shotgun (WGS) entry which is preliminary data.</text>
</comment>
<keyword evidence="2" id="KW-1185">Reference proteome</keyword>
<evidence type="ECO:0000313" key="1">
    <source>
        <dbReference type="EMBL" id="GIX80112.1"/>
    </source>
</evidence>
<reference evidence="1 2" key="1">
    <citation type="submission" date="2021-06" db="EMBL/GenBank/DDBJ databases">
        <title>Caerostris darwini draft genome.</title>
        <authorList>
            <person name="Kono N."/>
            <person name="Arakawa K."/>
        </authorList>
    </citation>
    <scope>NUCLEOTIDE SEQUENCE [LARGE SCALE GENOMIC DNA]</scope>
</reference>
<sequence>MNSYPSSFHAFSDKNRSEEQKRLHLYLQKIQLLMQRTNAVLFETFLETTIAYKKSTQLIPVETIRTIHVYDPGVSSSRKRPRAIYDETFESFSRLK</sequence>
<accession>A0AAV4N9E8</accession>
<protein>
    <submittedName>
        <fullName evidence="1">Uncharacterized protein</fullName>
    </submittedName>
</protein>
<dbReference type="EMBL" id="BPLQ01001269">
    <property type="protein sequence ID" value="GIX80112.1"/>
    <property type="molecule type" value="Genomic_DNA"/>
</dbReference>
<evidence type="ECO:0000313" key="2">
    <source>
        <dbReference type="Proteomes" id="UP001054837"/>
    </source>
</evidence>
<name>A0AAV4N9E8_9ARAC</name>
<organism evidence="1 2">
    <name type="scientific">Caerostris darwini</name>
    <dbReference type="NCBI Taxonomy" id="1538125"/>
    <lineage>
        <taxon>Eukaryota</taxon>
        <taxon>Metazoa</taxon>
        <taxon>Ecdysozoa</taxon>
        <taxon>Arthropoda</taxon>
        <taxon>Chelicerata</taxon>
        <taxon>Arachnida</taxon>
        <taxon>Araneae</taxon>
        <taxon>Araneomorphae</taxon>
        <taxon>Entelegynae</taxon>
        <taxon>Araneoidea</taxon>
        <taxon>Araneidae</taxon>
        <taxon>Caerostris</taxon>
    </lineage>
</organism>
<proteinExistence type="predicted"/>